<name>A0A4Y2WZ17_ARAVE</name>
<evidence type="ECO:0000256" key="1">
    <source>
        <dbReference type="SAM" id="MobiDB-lite"/>
    </source>
</evidence>
<dbReference type="AlphaFoldDB" id="A0A4Y2WZ17"/>
<reference evidence="2 3" key="1">
    <citation type="journal article" date="2019" name="Sci. Rep.">
        <title>Orb-weaving spider Araneus ventricosus genome elucidates the spidroin gene catalogue.</title>
        <authorList>
            <person name="Kono N."/>
            <person name="Nakamura H."/>
            <person name="Ohtoshi R."/>
            <person name="Moran D.A.P."/>
            <person name="Shinohara A."/>
            <person name="Yoshida Y."/>
            <person name="Fujiwara M."/>
            <person name="Mori M."/>
            <person name="Tomita M."/>
            <person name="Arakawa K."/>
        </authorList>
    </citation>
    <scope>NUCLEOTIDE SEQUENCE [LARGE SCALE GENOMIC DNA]</scope>
</reference>
<keyword evidence="3" id="KW-1185">Reference proteome</keyword>
<protein>
    <submittedName>
        <fullName evidence="2">Uncharacterized protein</fullName>
    </submittedName>
</protein>
<accession>A0A4Y2WZ17</accession>
<organism evidence="2 3">
    <name type="scientific">Araneus ventricosus</name>
    <name type="common">Orbweaver spider</name>
    <name type="synonym">Epeira ventricosa</name>
    <dbReference type="NCBI Taxonomy" id="182803"/>
    <lineage>
        <taxon>Eukaryota</taxon>
        <taxon>Metazoa</taxon>
        <taxon>Ecdysozoa</taxon>
        <taxon>Arthropoda</taxon>
        <taxon>Chelicerata</taxon>
        <taxon>Arachnida</taxon>
        <taxon>Araneae</taxon>
        <taxon>Araneomorphae</taxon>
        <taxon>Entelegynae</taxon>
        <taxon>Araneoidea</taxon>
        <taxon>Araneidae</taxon>
        <taxon>Araneus</taxon>
    </lineage>
</organism>
<proteinExistence type="predicted"/>
<evidence type="ECO:0000313" key="3">
    <source>
        <dbReference type="Proteomes" id="UP000499080"/>
    </source>
</evidence>
<dbReference type="EMBL" id="BGPR01068021">
    <property type="protein sequence ID" value="GBO42066.1"/>
    <property type="molecule type" value="Genomic_DNA"/>
</dbReference>
<comment type="caution">
    <text evidence="2">The sequence shown here is derived from an EMBL/GenBank/DDBJ whole genome shotgun (WGS) entry which is preliminary data.</text>
</comment>
<feature type="region of interest" description="Disordered" evidence="1">
    <location>
        <begin position="1"/>
        <end position="94"/>
    </location>
</feature>
<dbReference type="Proteomes" id="UP000499080">
    <property type="component" value="Unassembled WGS sequence"/>
</dbReference>
<sequence length="94" mass="10285">MPECAGVTVPNEPDRNSDPDVQMEMFPPLAANPAPIKSMSTDQRCHPSPGQAAKSSVHGHGVRRSNPDNGRWKYSVIGRDNPANPERNHQQMGE</sequence>
<evidence type="ECO:0000313" key="2">
    <source>
        <dbReference type="EMBL" id="GBO42066.1"/>
    </source>
</evidence>
<gene>
    <name evidence="2" type="ORF">AVEN_30939_1</name>
</gene>